<dbReference type="AlphaFoldDB" id="A0A2K9ENE4"/>
<keyword evidence="4" id="KW-0378">Hydrolase</keyword>
<dbReference type="InterPro" id="IPR005229">
    <property type="entry name" value="YicC/YloC-like"/>
</dbReference>
<dbReference type="GO" id="GO:0016787">
    <property type="term" value="F:hydrolase activity"/>
    <property type="evidence" value="ECO:0007669"/>
    <property type="project" value="UniProtKB-KW"/>
</dbReference>
<evidence type="ECO:0000256" key="1">
    <source>
        <dbReference type="ARBA" id="ARBA00001968"/>
    </source>
</evidence>
<dbReference type="InterPro" id="IPR013551">
    <property type="entry name" value="YicC-like_C"/>
</dbReference>
<evidence type="ECO:0000256" key="2">
    <source>
        <dbReference type="ARBA" id="ARBA00022722"/>
    </source>
</evidence>
<dbReference type="InterPro" id="IPR013527">
    <property type="entry name" value="YicC-like_N"/>
</dbReference>
<proteinExistence type="inferred from homology"/>
<feature type="domain" description="Endoribonuclease YicC-like N-terminal" evidence="6">
    <location>
        <begin position="2"/>
        <end position="156"/>
    </location>
</feature>
<dbReference type="NCBIfam" id="TIGR00255">
    <property type="entry name" value="YicC/YloC family endoribonuclease"/>
    <property type="match status" value="1"/>
</dbReference>
<feature type="domain" description="Endoribonuclease YicC-like C-terminal" evidence="7">
    <location>
        <begin position="176"/>
        <end position="292"/>
    </location>
</feature>
<evidence type="ECO:0000313" key="8">
    <source>
        <dbReference type="EMBL" id="AUG58141.1"/>
    </source>
</evidence>
<dbReference type="EMBL" id="CP025197">
    <property type="protein sequence ID" value="AUG58141.1"/>
    <property type="molecule type" value="Genomic_DNA"/>
</dbReference>
<evidence type="ECO:0000313" key="9">
    <source>
        <dbReference type="Proteomes" id="UP000233534"/>
    </source>
</evidence>
<evidence type="ECO:0000259" key="6">
    <source>
        <dbReference type="Pfam" id="PF03755"/>
    </source>
</evidence>
<dbReference type="PANTHER" id="PTHR30636:SF3">
    <property type="entry name" value="UPF0701 PROTEIN YICC"/>
    <property type="match status" value="1"/>
</dbReference>
<reference evidence="8 9" key="1">
    <citation type="submission" date="2017-12" db="EMBL/GenBank/DDBJ databases">
        <title>Complete genome sequence of Herbivorax saccincola GGR1, a novel Cellulosome-producing hydrolytic bacterium in a thermophilic biogas plant, established by Illumina and Nanopore MinION sequencing.</title>
        <authorList>
            <person name="Pechtl A."/>
            <person name="Ruckert C."/>
            <person name="Koeck D.E."/>
            <person name="Maus I."/>
            <person name="Winkler A."/>
            <person name="Kalinowski J."/>
            <person name="Puhler A."/>
            <person name="Schwarz W.W."/>
            <person name="Zverlov V.V."/>
            <person name="Schluter A."/>
            <person name="Liebl W."/>
        </authorList>
    </citation>
    <scope>NUCLEOTIDE SEQUENCE [LARGE SCALE GENOMIC DNA]</scope>
    <source>
        <strain evidence="9">SR1</strain>
    </source>
</reference>
<dbReference type="RefSeq" id="WP_101302335.1">
    <property type="nucleotide sequence ID" value="NZ_CP025197.1"/>
</dbReference>
<organism evidence="8 9">
    <name type="scientific">Acetivibrio saccincola</name>
    <dbReference type="NCBI Taxonomy" id="1677857"/>
    <lineage>
        <taxon>Bacteria</taxon>
        <taxon>Bacillati</taxon>
        <taxon>Bacillota</taxon>
        <taxon>Clostridia</taxon>
        <taxon>Eubacteriales</taxon>
        <taxon>Oscillospiraceae</taxon>
        <taxon>Acetivibrio</taxon>
    </lineage>
</organism>
<dbReference type="Proteomes" id="UP000233534">
    <property type="component" value="Chromosome"/>
</dbReference>
<name>A0A2K9ENE4_9FIRM</name>
<dbReference type="Pfam" id="PF08340">
    <property type="entry name" value="YicC-like_C"/>
    <property type="match status" value="1"/>
</dbReference>
<protein>
    <recommendedName>
        <fullName evidence="10">YicC family protein</fullName>
    </recommendedName>
</protein>
<dbReference type="GO" id="GO:0004521">
    <property type="term" value="F:RNA endonuclease activity"/>
    <property type="evidence" value="ECO:0007669"/>
    <property type="project" value="InterPro"/>
</dbReference>
<evidence type="ECO:0000256" key="3">
    <source>
        <dbReference type="ARBA" id="ARBA00022759"/>
    </source>
</evidence>
<evidence type="ECO:0008006" key="10">
    <source>
        <dbReference type="Google" id="ProtNLM"/>
    </source>
</evidence>
<comment type="cofactor">
    <cofactor evidence="1">
        <name>a divalent metal cation</name>
        <dbReference type="ChEBI" id="CHEBI:60240"/>
    </cofactor>
</comment>
<keyword evidence="3" id="KW-0255">Endonuclease</keyword>
<keyword evidence="2" id="KW-0540">Nuclease</keyword>
<dbReference type="KEGG" id="hsc:HVS_11235"/>
<gene>
    <name evidence="8" type="ORF">HVS_11235</name>
</gene>
<evidence type="ECO:0000259" key="7">
    <source>
        <dbReference type="Pfam" id="PF08340"/>
    </source>
</evidence>
<evidence type="ECO:0000256" key="4">
    <source>
        <dbReference type="ARBA" id="ARBA00022801"/>
    </source>
</evidence>
<evidence type="ECO:0000256" key="5">
    <source>
        <dbReference type="ARBA" id="ARBA00035648"/>
    </source>
</evidence>
<sequence length="292" mass="34073">MVHSMTGFGRGRSQGDGKEFLVEIKTVNHRYCDLYIKIPRQISFLEDKIRERVGKVISRGKADIYVSFDDFSEESKSILIDEGLVKAYIRSMELLRDKYELKDDITVSLIAKFPEVIKVEKAEQDEEELWELLSKALDDALKTLIDMRRAEGEGLKADLVERTFLIENIINEISIRCPEIVKEYKYRLENRIKELLGQQVVDENRMMMEIAIFADRCNIDEELVRLKSHVCQFRDTLEMDVPIGRKLDFLVQEMNREANTIGSKANDLFVSKKVIEIKSELEKIREQTQNIE</sequence>
<dbReference type="PANTHER" id="PTHR30636">
    <property type="entry name" value="UPF0701 PROTEIN YICC"/>
    <property type="match status" value="1"/>
</dbReference>
<dbReference type="Pfam" id="PF03755">
    <property type="entry name" value="YicC-like_N"/>
    <property type="match status" value="1"/>
</dbReference>
<comment type="similarity">
    <text evidence="5">Belongs to the YicC/YloC family.</text>
</comment>
<accession>A0A2K9ENE4</accession>
<keyword evidence="9" id="KW-1185">Reference proteome</keyword>